<gene>
    <name evidence="1" type="ORF">NDEV_1041</name>
</gene>
<sequence>MREPVTISLEDKTIKKIDDSKGKHEPRSRFVEDIILEYFEQISSTVQRKGTKRNQK</sequence>
<dbReference type="EMBL" id="LN890280">
    <property type="protein sequence ID" value="CUR51806.1"/>
    <property type="molecule type" value="Genomic_DNA"/>
</dbReference>
<proteinExistence type="predicted"/>
<name>A0A128A374_9ARCH</name>
<dbReference type="KEGG" id="ndv:NDEV_1041"/>
<evidence type="ECO:0000313" key="2">
    <source>
        <dbReference type="Proteomes" id="UP000196239"/>
    </source>
</evidence>
<evidence type="ECO:0008006" key="3">
    <source>
        <dbReference type="Google" id="ProtNLM"/>
    </source>
</evidence>
<reference evidence="2" key="1">
    <citation type="submission" date="2015-10" db="EMBL/GenBank/DDBJ databases">
        <authorList>
            <person name="Lehtovirta-Morley L.E."/>
            <person name="Vieille C."/>
        </authorList>
    </citation>
    <scope>NUCLEOTIDE SEQUENCE [LARGE SCALE GENOMIC DNA]</scope>
</reference>
<dbReference type="AlphaFoldDB" id="A0A128A374"/>
<organism evidence="1 2">
    <name type="scientific">Nitrosotalea devaniterrae</name>
    <dbReference type="NCBI Taxonomy" id="1078905"/>
    <lineage>
        <taxon>Archaea</taxon>
        <taxon>Nitrososphaerota</taxon>
        <taxon>Nitrososphaeria</taxon>
        <taxon>Nitrosotaleales</taxon>
        <taxon>Nitrosotaleaceae</taxon>
        <taxon>Nitrosotalea</taxon>
    </lineage>
</organism>
<accession>A0A128A374</accession>
<protein>
    <recommendedName>
        <fullName evidence="3">Ribbon-helix-helix protein CopG domain-containing protein</fullName>
    </recommendedName>
</protein>
<evidence type="ECO:0000313" key="1">
    <source>
        <dbReference type="EMBL" id="CUR51806.1"/>
    </source>
</evidence>
<keyword evidence="2" id="KW-1185">Reference proteome</keyword>
<dbReference type="Proteomes" id="UP000196239">
    <property type="component" value="Chromosome 1"/>
</dbReference>